<evidence type="ECO:0000313" key="2">
    <source>
        <dbReference type="Proteomes" id="UP000243006"/>
    </source>
</evidence>
<dbReference type="EMBL" id="LVZM01023167">
    <property type="protein sequence ID" value="OUC40222.1"/>
    <property type="molecule type" value="Genomic_DNA"/>
</dbReference>
<organism evidence="1 2">
    <name type="scientific">Trichinella nativa</name>
    <dbReference type="NCBI Taxonomy" id="6335"/>
    <lineage>
        <taxon>Eukaryota</taxon>
        <taxon>Metazoa</taxon>
        <taxon>Ecdysozoa</taxon>
        <taxon>Nematoda</taxon>
        <taxon>Enoplea</taxon>
        <taxon>Dorylaimia</taxon>
        <taxon>Trichinellida</taxon>
        <taxon>Trichinellidae</taxon>
        <taxon>Trichinella</taxon>
    </lineage>
</organism>
<gene>
    <name evidence="1" type="ORF">D917_04256</name>
</gene>
<name>A0A1Y3E544_9BILA</name>
<protein>
    <submittedName>
        <fullName evidence="1">Uncharacterized protein</fullName>
    </submittedName>
</protein>
<comment type="caution">
    <text evidence="1">The sequence shown here is derived from an EMBL/GenBank/DDBJ whole genome shotgun (WGS) entry which is preliminary data.</text>
</comment>
<dbReference type="AlphaFoldDB" id="A0A1Y3E544"/>
<accession>A0A1Y3E544</accession>
<reference evidence="1 2" key="1">
    <citation type="submission" date="2015-04" db="EMBL/GenBank/DDBJ databases">
        <title>Draft genome of the roundworm Trichinella nativa.</title>
        <authorList>
            <person name="Mitreva M."/>
        </authorList>
    </citation>
    <scope>NUCLEOTIDE SEQUENCE [LARGE SCALE GENOMIC DNA]</scope>
    <source>
        <strain evidence="1 2">ISS45</strain>
    </source>
</reference>
<proteinExistence type="predicted"/>
<evidence type="ECO:0000313" key="1">
    <source>
        <dbReference type="EMBL" id="OUC40222.1"/>
    </source>
</evidence>
<sequence>MIYFSAGNFSSDLSVGVLSTQRQCNSAPCVFVVGYRKVDVDGAFVTLQSAVLYLKVVHLGRHYQKQYIANALSDPFIVIVTGKIYQLDNSIVIIAATF</sequence>
<dbReference type="Proteomes" id="UP000243006">
    <property type="component" value="Unassembled WGS sequence"/>
</dbReference>